<organism evidence="2 3">
    <name type="scientific">Microbispora corallina</name>
    <dbReference type="NCBI Taxonomy" id="83302"/>
    <lineage>
        <taxon>Bacteria</taxon>
        <taxon>Bacillati</taxon>
        <taxon>Actinomycetota</taxon>
        <taxon>Actinomycetes</taxon>
        <taxon>Streptosporangiales</taxon>
        <taxon>Streptosporangiaceae</taxon>
        <taxon>Microbispora</taxon>
    </lineage>
</organism>
<evidence type="ECO:0000313" key="2">
    <source>
        <dbReference type="EMBL" id="GIH44712.1"/>
    </source>
</evidence>
<reference evidence="2 3" key="1">
    <citation type="submission" date="2021-01" db="EMBL/GenBank/DDBJ databases">
        <title>Whole genome shotgun sequence of Microbispora corallina NBRC 16416.</title>
        <authorList>
            <person name="Komaki H."/>
            <person name="Tamura T."/>
        </authorList>
    </citation>
    <scope>NUCLEOTIDE SEQUENCE [LARGE SCALE GENOMIC DNA]</scope>
    <source>
        <strain evidence="2 3">NBRC 16416</strain>
    </source>
</reference>
<dbReference type="EMBL" id="BOOC01000070">
    <property type="protein sequence ID" value="GIH44712.1"/>
    <property type="molecule type" value="Genomic_DNA"/>
</dbReference>
<comment type="caution">
    <text evidence="2">The sequence shown here is derived from an EMBL/GenBank/DDBJ whole genome shotgun (WGS) entry which is preliminary data.</text>
</comment>
<protein>
    <submittedName>
        <fullName evidence="2">Uncharacterized protein</fullName>
    </submittedName>
</protein>
<evidence type="ECO:0000313" key="3">
    <source>
        <dbReference type="Proteomes" id="UP000603904"/>
    </source>
</evidence>
<keyword evidence="3" id="KW-1185">Reference proteome</keyword>
<gene>
    <name evidence="2" type="ORF">Mco01_77120</name>
</gene>
<feature type="compositionally biased region" description="Polar residues" evidence="1">
    <location>
        <begin position="1"/>
        <end position="12"/>
    </location>
</feature>
<sequence length="178" mass="20640">MGRSKTTPTRSPKNGKAKPAFPPSRIPESDKPAVPRRLQSVHTDGTNNDQRKPVWRLSLLDRDHDGSWSWAIDGATLLTIVDFLRDMEKLTWKEIKLQQAATSRKVRARHHGQAVETLCQEARDRLNELGLDDCDELFRFRVKDQKGRLWGILSNESPRVFYPIWWDAEHEVYPVDKN</sequence>
<proteinExistence type="predicted"/>
<dbReference type="RefSeq" id="WP_204061688.1">
    <property type="nucleotide sequence ID" value="NZ_BAAAGP010000030.1"/>
</dbReference>
<name>A0ABQ4GCC5_9ACTN</name>
<evidence type="ECO:0000256" key="1">
    <source>
        <dbReference type="SAM" id="MobiDB-lite"/>
    </source>
</evidence>
<feature type="region of interest" description="Disordered" evidence="1">
    <location>
        <begin position="1"/>
        <end position="50"/>
    </location>
</feature>
<dbReference type="Proteomes" id="UP000603904">
    <property type="component" value="Unassembled WGS sequence"/>
</dbReference>
<accession>A0ABQ4GCC5</accession>